<organism evidence="1 2">
    <name type="scientific">Podospora aff. communis PSN243</name>
    <dbReference type="NCBI Taxonomy" id="3040156"/>
    <lineage>
        <taxon>Eukaryota</taxon>
        <taxon>Fungi</taxon>
        <taxon>Dikarya</taxon>
        <taxon>Ascomycota</taxon>
        <taxon>Pezizomycotina</taxon>
        <taxon>Sordariomycetes</taxon>
        <taxon>Sordariomycetidae</taxon>
        <taxon>Sordariales</taxon>
        <taxon>Podosporaceae</taxon>
        <taxon>Podospora</taxon>
    </lineage>
</organism>
<evidence type="ECO:0000313" key="2">
    <source>
        <dbReference type="Proteomes" id="UP001321760"/>
    </source>
</evidence>
<comment type="caution">
    <text evidence="1">The sequence shown here is derived from an EMBL/GenBank/DDBJ whole genome shotgun (WGS) entry which is preliminary data.</text>
</comment>
<sequence>MGDGDDDGVDSRILHLSSVAGPSVPVSILDSRPGAPRSPTRRNIWSGGCWWLLGGFYEFAVPTTPRPEQCHQKLHPKADACSTADPPVPALVGSNLVAVCEAGFIAATWHCAQHPASTPRPIDTVTVDMRCLCRVRTRKRTQEGGKGAVLPSFLSGKLSPTRNAGTLLMGLPWTRRIAPSGVAEGARLDQVAEVAECGRELGKKWTFSSGRAFGLQEEEVPAQIS</sequence>
<proteinExistence type="predicted"/>
<keyword evidence="2" id="KW-1185">Reference proteome</keyword>
<reference evidence="1" key="1">
    <citation type="journal article" date="2023" name="Mol. Phylogenet. Evol.">
        <title>Genome-scale phylogeny and comparative genomics of the fungal order Sordariales.</title>
        <authorList>
            <person name="Hensen N."/>
            <person name="Bonometti L."/>
            <person name="Westerberg I."/>
            <person name="Brannstrom I.O."/>
            <person name="Guillou S."/>
            <person name="Cros-Aarteil S."/>
            <person name="Calhoun S."/>
            <person name="Haridas S."/>
            <person name="Kuo A."/>
            <person name="Mondo S."/>
            <person name="Pangilinan J."/>
            <person name="Riley R."/>
            <person name="LaButti K."/>
            <person name="Andreopoulos B."/>
            <person name="Lipzen A."/>
            <person name="Chen C."/>
            <person name="Yan M."/>
            <person name="Daum C."/>
            <person name="Ng V."/>
            <person name="Clum A."/>
            <person name="Steindorff A."/>
            <person name="Ohm R.A."/>
            <person name="Martin F."/>
            <person name="Silar P."/>
            <person name="Natvig D.O."/>
            <person name="Lalanne C."/>
            <person name="Gautier V."/>
            <person name="Ament-Velasquez S.L."/>
            <person name="Kruys A."/>
            <person name="Hutchinson M.I."/>
            <person name="Powell A.J."/>
            <person name="Barry K."/>
            <person name="Miller A.N."/>
            <person name="Grigoriev I.V."/>
            <person name="Debuchy R."/>
            <person name="Gladieux P."/>
            <person name="Hiltunen Thoren M."/>
            <person name="Johannesson H."/>
        </authorList>
    </citation>
    <scope>NUCLEOTIDE SEQUENCE</scope>
    <source>
        <strain evidence="1">PSN243</strain>
    </source>
</reference>
<reference evidence="1" key="2">
    <citation type="submission" date="2023-05" db="EMBL/GenBank/DDBJ databases">
        <authorList>
            <consortium name="Lawrence Berkeley National Laboratory"/>
            <person name="Steindorff A."/>
            <person name="Hensen N."/>
            <person name="Bonometti L."/>
            <person name="Westerberg I."/>
            <person name="Brannstrom I.O."/>
            <person name="Guillou S."/>
            <person name="Cros-Aarteil S."/>
            <person name="Calhoun S."/>
            <person name="Haridas S."/>
            <person name="Kuo A."/>
            <person name="Mondo S."/>
            <person name="Pangilinan J."/>
            <person name="Riley R."/>
            <person name="Labutti K."/>
            <person name="Andreopoulos B."/>
            <person name="Lipzen A."/>
            <person name="Chen C."/>
            <person name="Yanf M."/>
            <person name="Daum C."/>
            <person name="Ng V."/>
            <person name="Clum A."/>
            <person name="Ohm R."/>
            <person name="Martin F."/>
            <person name="Silar P."/>
            <person name="Natvig D."/>
            <person name="Lalanne C."/>
            <person name="Gautier V."/>
            <person name="Ament-Velasquez S.L."/>
            <person name="Kruys A."/>
            <person name="Hutchinson M.I."/>
            <person name="Powell A.J."/>
            <person name="Barry K."/>
            <person name="Miller A.N."/>
            <person name="Grigoriev I.V."/>
            <person name="Debuchy R."/>
            <person name="Gladieux P."/>
            <person name="Thoren M.H."/>
            <person name="Johannesson H."/>
        </authorList>
    </citation>
    <scope>NUCLEOTIDE SEQUENCE</scope>
    <source>
        <strain evidence="1">PSN243</strain>
    </source>
</reference>
<dbReference type="EMBL" id="MU865987">
    <property type="protein sequence ID" value="KAK4443744.1"/>
    <property type="molecule type" value="Genomic_DNA"/>
</dbReference>
<dbReference type="Proteomes" id="UP001321760">
    <property type="component" value="Unassembled WGS sequence"/>
</dbReference>
<name>A0AAV9G6J6_9PEZI</name>
<accession>A0AAV9G6J6</accession>
<evidence type="ECO:0000313" key="1">
    <source>
        <dbReference type="EMBL" id="KAK4443744.1"/>
    </source>
</evidence>
<gene>
    <name evidence="1" type="ORF">QBC34DRAFT_430487</name>
</gene>
<protein>
    <submittedName>
        <fullName evidence="1">Uncharacterized protein</fullName>
    </submittedName>
</protein>
<dbReference type="AlphaFoldDB" id="A0AAV9G6J6"/>